<feature type="transmembrane region" description="Helical" evidence="8">
    <location>
        <begin position="20"/>
        <end position="46"/>
    </location>
</feature>
<evidence type="ECO:0000256" key="4">
    <source>
        <dbReference type="ARBA" id="ARBA00022475"/>
    </source>
</evidence>
<feature type="transmembrane region" description="Helical" evidence="8">
    <location>
        <begin position="271"/>
        <end position="297"/>
    </location>
</feature>
<dbReference type="InterPro" id="IPR011925">
    <property type="entry name" value="LolCE_TM"/>
</dbReference>
<dbReference type="InterPro" id="IPR003838">
    <property type="entry name" value="ABC3_permease_C"/>
</dbReference>
<keyword evidence="4" id="KW-1003">Cell membrane</keyword>
<comment type="caution">
    <text evidence="11">The sequence shown here is derived from an EMBL/GenBank/DDBJ whole genome shotgun (WGS) entry which is preliminary data.</text>
</comment>
<dbReference type="RefSeq" id="WP_382406264.1">
    <property type="nucleotide sequence ID" value="NZ_JBHSGU010000002.1"/>
</dbReference>
<evidence type="ECO:0000256" key="8">
    <source>
        <dbReference type="SAM" id="Phobius"/>
    </source>
</evidence>
<evidence type="ECO:0000313" key="11">
    <source>
        <dbReference type="EMBL" id="MFC4699522.1"/>
    </source>
</evidence>
<protein>
    <submittedName>
        <fullName evidence="11">Lipoprotein-releasing ABC transporter permease subunit</fullName>
    </submittedName>
</protein>
<keyword evidence="5 8" id="KW-0812">Transmembrane</keyword>
<accession>A0ABV9LSR6</accession>
<dbReference type="Proteomes" id="UP001595897">
    <property type="component" value="Unassembled WGS sequence"/>
</dbReference>
<evidence type="ECO:0000256" key="2">
    <source>
        <dbReference type="ARBA" id="ARBA00005236"/>
    </source>
</evidence>
<dbReference type="Pfam" id="PF12704">
    <property type="entry name" value="MacB_PCD"/>
    <property type="match status" value="1"/>
</dbReference>
<dbReference type="Pfam" id="PF02687">
    <property type="entry name" value="FtsX"/>
    <property type="match status" value="1"/>
</dbReference>
<comment type="similarity">
    <text evidence="2">Belongs to the ABC-4 integral membrane protein family. LolC/E subfamily.</text>
</comment>
<evidence type="ECO:0000256" key="1">
    <source>
        <dbReference type="ARBA" id="ARBA00004651"/>
    </source>
</evidence>
<proteinExistence type="inferred from homology"/>
<keyword evidence="3" id="KW-0813">Transport</keyword>
<evidence type="ECO:0000256" key="6">
    <source>
        <dbReference type="ARBA" id="ARBA00022989"/>
    </source>
</evidence>
<keyword evidence="11" id="KW-0449">Lipoprotein</keyword>
<feature type="transmembrane region" description="Helical" evidence="8">
    <location>
        <begin position="371"/>
        <end position="394"/>
    </location>
</feature>
<evidence type="ECO:0000313" key="12">
    <source>
        <dbReference type="Proteomes" id="UP001595897"/>
    </source>
</evidence>
<evidence type="ECO:0000256" key="3">
    <source>
        <dbReference type="ARBA" id="ARBA00022448"/>
    </source>
</evidence>
<evidence type="ECO:0000259" key="9">
    <source>
        <dbReference type="Pfam" id="PF02687"/>
    </source>
</evidence>
<dbReference type="InterPro" id="IPR051447">
    <property type="entry name" value="Lipoprotein-release_system"/>
</dbReference>
<dbReference type="PANTHER" id="PTHR30489">
    <property type="entry name" value="LIPOPROTEIN-RELEASING SYSTEM TRANSMEMBRANE PROTEIN LOLE"/>
    <property type="match status" value="1"/>
</dbReference>
<feature type="transmembrane region" description="Helical" evidence="8">
    <location>
        <begin position="318"/>
        <end position="345"/>
    </location>
</feature>
<dbReference type="InterPro" id="IPR025857">
    <property type="entry name" value="MacB_PCD"/>
</dbReference>
<keyword evidence="12" id="KW-1185">Reference proteome</keyword>
<evidence type="ECO:0000259" key="10">
    <source>
        <dbReference type="Pfam" id="PF12704"/>
    </source>
</evidence>
<gene>
    <name evidence="11" type="ORF">ACFO4O_05050</name>
</gene>
<keyword evidence="6 8" id="KW-1133">Transmembrane helix</keyword>
<dbReference type="PANTHER" id="PTHR30489:SF8">
    <property type="entry name" value="LIPOPROTEIN-RELEASING SYSTEM TRANSMEMBRANE PROTEIN LOLC"/>
    <property type="match status" value="1"/>
</dbReference>
<feature type="domain" description="MacB-like periplasmic core" evidence="10">
    <location>
        <begin position="28"/>
        <end position="233"/>
    </location>
</feature>
<name>A0ABV9LSR6_9ALTE</name>
<feature type="domain" description="ABC3 transporter permease C-terminal" evidence="9">
    <location>
        <begin position="274"/>
        <end position="400"/>
    </location>
</feature>
<organism evidence="11 12">
    <name type="scientific">Glaciecola siphonariae</name>
    <dbReference type="NCBI Taxonomy" id="521012"/>
    <lineage>
        <taxon>Bacteria</taxon>
        <taxon>Pseudomonadati</taxon>
        <taxon>Pseudomonadota</taxon>
        <taxon>Gammaproteobacteria</taxon>
        <taxon>Alteromonadales</taxon>
        <taxon>Alteromonadaceae</taxon>
        <taxon>Glaciecola</taxon>
    </lineage>
</organism>
<keyword evidence="7 8" id="KW-0472">Membrane</keyword>
<sequence length="408" mass="44620">MSVSHFIAWRYSRSGANRSFVAFINRFSVVGITLGIAALIIVLSVMNGLEAQLKNRILGILPHIVVAQSPLAFDDALQSSEHNNTAGKLRGVLSTVPYLEREVIVQSRSQLKGLILQGVDAQASAPYSIIAERMVRGDYQDLRPGTFNVIISQILASQLNVRVGQRLRVISTEASIYTPLGRVPSQRMVTVAGLFNVNSDMDNKVILMHIDDAARLLRQKSADIANTRLYLNDAFAYADTAAMLKEKGLSFRTWRERQGALFDAVKMEKNMMILMLMLVIAVAAFNVISALVMVVAEKRSDIAILQTQGLLRSDIMKIFLYNGVINGLKGALGGVALGLLCAWQLNNVLSFFDTGLAFGENGQGLPIDIQWIQIAFIACASMVLCAIVSLYPAFKAASIRPANSLRSE</sequence>
<comment type="subcellular location">
    <subcellularLocation>
        <location evidence="1">Cell membrane</location>
        <topology evidence="1">Multi-pass membrane protein</topology>
    </subcellularLocation>
</comment>
<evidence type="ECO:0000256" key="5">
    <source>
        <dbReference type="ARBA" id="ARBA00022692"/>
    </source>
</evidence>
<evidence type="ECO:0000256" key="7">
    <source>
        <dbReference type="ARBA" id="ARBA00023136"/>
    </source>
</evidence>
<dbReference type="NCBIfam" id="TIGR02212">
    <property type="entry name" value="lolCE"/>
    <property type="match status" value="1"/>
</dbReference>
<dbReference type="EMBL" id="JBHSGU010000002">
    <property type="protein sequence ID" value="MFC4699522.1"/>
    <property type="molecule type" value="Genomic_DNA"/>
</dbReference>
<reference evidence="12" key="1">
    <citation type="journal article" date="2019" name="Int. J. Syst. Evol. Microbiol.">
        <title>The Global Catalogue of Microorganisms (GCM) 10K type strain sequencing project: providing services to taxonomists for standard genome sequencing and annotation.</title>
        <authorList>
            <consortium name="The Broad Institute Genomics Platform"/>
            <consortium name="The Broad Institute Genome Sequencing Center for Infectious Disease"/>
            <person name="Wu L."/>
            <person name="Ma J."/>
        </authorList>
    </citation>
    <scope>NUCLEOTIDE SEQUENCE [LARGE SCALE GENOMIC DNA]</scope>
    <source>
        <strain evidence="12">KACC 12507</strain>
    </source>
</reference>